<gene>
    <name evidence="3" type="ORF">H4R34_005773</name>
</gene>
<feature type="compositionally biased region" description="Basic and acidic residues" evidence="1">
    <location>
        <begin position="311"/>
        <end position="346"/>
    </location>
</feature>
<dbReference type="AlphaFoldDB" id="A0A9W8B1M2"/>
<evidence type="ECO:0000313" key="4">
    <source>
        <dbReference type="Proteomes" id="UP001151582"/>
    </source>
</evidence>
<dbReference type="OrthoDB" id="10614526at2759"/>
<feature type="non-terminal residue" evidence="3">
    <location>
        <position position="376"/>
    </location>
</feature>
<proteinExistence type="predicted"/>
<feature type="compositionally biased region" description="Acidic residues" evidence="1">
    <location>
        <begin position="357"/>
        <end position="369"/>
    </location>
</feature>
<feature type="chain" id="PRO_5040832073" evidence="2">
    <location>
        <begin position="20"/>
        <end position="376"/>
    </location>
</feature>
<evidence type="ECO:0000313" key="3">
    <source>
        <dbReference type="EMBL" id="KAJ1971344.1"/>
    </source>
</evidence>
<sequence>MKLPITIALLAGQLHMAAARPTGADGQEPAPLSQGETAGLGQTAKIIDEFERKHRLSPADIDALQEATSGSEMTQAVSPIPFGYDVENDERGKIAVTPSKNLLATTEGKLQYLFKVGLVVMNNGQPTLNTSELRARGVTNIDENGWMDPKAAENRRFFKDEEGFPLNIEGLYDFAMANPRVNDLPSANGSAPFYSTEEKEVLANSTEDFTGESGVLTSNKGKGRKKAVTADPKFDSLPTGFNTILANNGLRSTAASRFQPDGGSNSGQPTLQQATDIKGGSTALAPVDEQTRDTMAGDKAEIESITSTDSNDSRGNDWTDKERQNFADFMKELGKMETGDSHKYDTPDIYSYGGQSDESDGDSSDDDVDFLLVSGT</sequence>
<evidence type="ECO:0000256" key="1">
    <source>
        <dbReference type="SAM" id="MobiDB-lite"/>
    </source>
</evidence>
<protein>
    <submittedName>
        <fullName evidence="3">Uncharacterized protein</fullName>
    </submittedName>
</protein>
<organism evidence="3 4">
    <name type="scientific">Dimargaris verticillata</name>
    <dbReference type="NCBI Taxonomy" id="2761393"/>
    <lineage>
        <taxon>Eukaryota</taxon>
        <taxon>Fungi</taxon>
        <taxon>Fungi incertae sedis</taxon>
        <taxon>Zoopagomycota</taxon>
        <taxon>Kickxellomycotina</taxon>
        <taxon>Dimargaritomycetes</taxon>
        <taxon>Dimargaritales</taxon>
        <taxon>Dimargaritaceae</taxon>
        <taxon>Dimargaris</taxon>
    </lineage>
</organism>
<evidence type="ECO:0000256" key="2">
    <source>
        <dbReference type="SAM" id="SignalP"/>
    </source>
</evidence>
<feature type="region of interest" description="Disordered" evidence="1">
    <location>
        <begin position="254"/>
        <end position="376"/>
    </location>
</feature>
<feature type="region of interest" description="Disordered" evidence="1">
    <location>
        <begin position="210"/>
        <end position="231"/>
    </location>
</feature>
<feature type="compositionally biased region" description="Polar residues" evidence="1">
    <location>
        <begin position="254"/>
        <end position="275"/>
    </location>
</feature>
<comment type="caution">
    <text evidence="3">The sequence shown here is derived from an EMBL/GenBank/DDBJ whole genome shotgun (WGS) entry which is preliminary data.</text>
</comment>
<feature type="compositionally biased region" description="Basic and acidic residues" evidence="1">
    <location>
        <begin position="289"/>
        <end position="302"/>
    </location>
</feature>
<dbReference type="Proteomes" id="UP001151582">
    <property type="component" value="Unassembled WGS sequence"/>
</dbReference>
<keyword evidence="4" id="KW-1185">Reference proteome</keyword>
<reference evidence="3" key="1">
    <citation type="submission" date="2022-07" db="EMBL/GenBank/DDBJ databases">
        <title>Phylogenomic reconstructions and comparative analyses of Kickxellomycotina fungi.</title>
        <authorList>
            <person name="Reynolds N.K."/>
            <person name="Stajich J.E."/>
            <person name="Barry K."/>
            <person name="Grigoriev I.V."/>
            <person name="Crous P."/>
            <person name="Smith M.E."/>
        </authorList>
    </citation>
    <scope>NUCLEOTIDE SEQUENCE</scope>
    <source>
        <strain evidence="3">RSA 567</strain>
    </source>
</reference>
<feature type="signal peptide" evidence="2">
    <location>
        <begin position="1"/>
        <end position="19"/>
    </location>
</feature>
<dbReference type="EMBL" id="JANBQB010001408">
    <property type="protein sequence ID" value="KAJ1971344.1"/>
    <property type="molecule type" value="Genomic_DNA"/>
</dbReference>
<accession>A0A9W8B1M2</accession>
<name>A0A9W8B1M2_9FUNG</name>
<keyword evidence="2" id="KW-0732">Signal</keyword>